<accession>A0AAV5R6M2</accession>
<dbReference type="PANTHER" id="PTHR45735">
    <property type="entry name" value="CLEAVAGE STIMULATION FACTOR SUBUNIT 2"/>
    <property type="match status" value="1"/>
</dbReference>
<reference evidence="3 4" key="1">
    <citation type="journal article" date="2023" name="Elife">
        <title>Identification of key yeast species and microbe-microbe interactions impacting larval growth of Drosophila in the wild.</title>
        <authorList>
            <person name="Mure A."/>
            <person name="Sugiura Y."/>
            <person name="Maeda R."/>
            <person name="Honda K."/>
            <person name="Sakurai N."/>
            <person name="Takahashi Y."/>
            <person name="Watada M."/>
            <person name="Katoh T."/>
            <person name="Gotoh A."/>
            <person name="Gotoh Y."/>
            <person name="Taniguchi I."/>
            <person name="Nakamura K."/>
            <person name="Hayashi T."/>
            <person name="Katayama T."/>
            <person name="Uemura T."/>
            <person name="Hattori Y."/>
        </authorList>
    </citation>
    <scope>NUCLEOTIDE SEQUENCE [LARGE SCALE GENOMIC DNA]</scope>
    <source>
        <strain evidence="3 4">PK-24</strain>
    </source>
</reference>
<evidence type="ECO:0000259" key="2">
    <source>
        <dbReference type="PROSITE" id="PS50102"/>
    </source>
</evidence>
<dbReference type="Pfam" id="PF14327">
    <property type="entry name" value="CSTF2_hinge"/>
    <property type="match status" value="1"/>
</dbReference>
<dbReference type="InterPro" id="IPR035979">
    <property type="entry name" value="RBD_domain_sf"/>
</dbReference>
<gene>
    <name evidence="3" type="ORF">DAPK24_030580</name>
</gene>
<protein>
    <recommendedName>
        <fullName evidence="2">RRM domain-containing protein</fullName>
    </recommendedName>
</protein>
<dbReference type="InterPro" id="IPR025742">
    <property type="entry name" value="CSTF2_hinge"/>
</dbReference>
<dbReference type="AlphaFoldDB" id="A0AAV5R6M2"/>
<sequence length="436" mass="48949">MSSSCVLYIGAIPYHWDVPVIKSVVCGSGPIVDVRCMMDSHSKNKGFCFVEYSSPIDALNALNILTKLKIEGRKKLRIELSKEGLRNNHQLRKPVLKLNRLLLPANVIVPMEMLNKPEMIGDIDDETDDLELSTLINSIRNNNDLQKMVSQMLANGMDLHQVASIVAKSTSNQEIIPNNNNNMNNMNNNNMNMNMNNLNNMNNMNMNNNMMNMNNMNNMNNNMMNNMNMNNMNMNNMMGNNMINNNMLNNNMMNNNMMNNNMLNNNMLNNNMMNMNNMNNSLLNNNKNSNGMNILPNPTNNQLNPANASTYLPILPIPPQQDLISTTLSTIPPGILIELLAKLKMVLSSPNSSNEAVTILNENPKLAIAAAQALVLMGLPKSKWPDLSYNTVLKLLQLPPNEAELVVQVLRLSDQQLAALPREEYGMAVNIRSQYL</sequence>
<keyword evidence="1" id="KW-0694">RNA-binding</keyword>
<dbReference type="Gene3D" id="1.10.20.70">
    <property type="entry name" value="Transcription termination and cleavage factor, C-terminal domain"/>
    <property type="match status" value="1"/>
</dbReference>
<dbReference type="PANTHER" id="PTHR45735:SF2">
    <property type="entry name" value="CLEAVAGE STIMULATION FACTOR SUBUNIT 2"/>
    <property type="match status" value="1"/>
</dbReference>
<comment type="caution">
    <text evidence="3">The sequence shown here is derived from an EMBL/GenBank/DDBJ whole genome shotgun (WGS) entry which is preliminary data.</text>
</comment>
<evidence type="ECO:0000313" key="4">
    <source>
        <dbReference type="Proteomes" id="UP001378960"/>
    </source>
</evidence>
<dbReference type="Pfam" id="PF00076">
    <property type="entry name" value="RRM_1"/>
    <property type="match status" value="1"/>
</dbReference>
<dbReference type="Proteomes" id="UP001378960">
    <property type="component" value="Unassembled WGS sequence"/>
</dbReference>
<dbReference type="SMART" id="SM00360">
    <property type="entry name" value="RRM"/>
    <property type="match status" value="1"/>
</dbReference>
<dbReference type="InterPro" id="IPR038192">
    <property type="entry name" value="CSTF_C_sf"/>
</dbReference>
<keyword evidence="4" id="KW-1185">Reference proteome</keyword>
<dbReference type="Gene3D" id="3.30.70.330">
    <property type="match status" value="1"/>
</dbReference>
<dbReference type="GO" id="GO:0003729">
    <property type="term" value="F:mRNA binding"/>
    <property type="evidence" value="ECO:0007669"/>
    <property type="project" value="TreeGrafter"/>
</dbReference>
<dbReference type="CDD" id="cd00590">
    <property type="entry name" value="RRM_SF"/>
    <property type="match status" value="1"/>
</dbReference>
<proteinExistence type="predicted"/>
<feature type="domain" description="RRM" evidence="2">
    <location>
        <begin position="5"/>
        <end position="83"/>
    </location>
</feature>
<evidence type="ECO:0000256" key="1">
    <source>
        <dbReference type="PROSITE-ProRule" id="PRU00176"/>
    </source>
</evidence>
<name>A0AAV5R6M2_PICKL</name>
<dbReference type="GO" id="GO:0005847">
    <property type="term" value="C:mRNA cleavage and polyadenylation specificity factor complex"/>
    <property type="evidence" value="ECO:0007669"/>
    <property type="project" value="TreeGrafter"/>
</dbReference>
<evidence type="ECO:0000313" key="3">
    <source>
        <dbReference type="EMBL" id="GMM46483.1"/>
    </source>
</evidence>
<dbReference type="SUPFAM" id="SSF54928">
    <property type="entry name" value="RNA-binding domain, RBD"/>
    <property type="match status" value="1"/>
</dbReference>
<dbReference type="InterPro" id="IPR000504">
    <property type="entry name" value="RRM_dom"/>
</dbReference>
<dbReference type="EMBL" id="BTGB01000003">
    <property type="protein sequence ID" value="GMM46483.1"/>
    <property type="molecule type" value="Genomic_DNA"/>
</dbReference>
<dbReference type="InterPro" id="IPR012677">
    <property type="entry name" value="Nucleotide-bd_a/b_plait_sf"/>
</dbReference>
<dbReference type="PROSITE" id="PS50102">
    <property type="entry name" value="RRM"/>
    <property type="match status" value="1"/>
</dbReference>
<organism evidence="3 4">
    <name type="scientific">Pichia kluyveri</name>
    <name type="common">Yeast</name>
    <dbReference type="NCBI Taxonomy" id="36015"/>
    <lineage>
        <taxon>Eukaryota</taxon>
        <taxon>Fungi</taxon>
        <taxon>Dikarya</taxon>
        <taxon>Ascomycota</taxon>
        <taxon>Saccharomycotina</taxon>
        <taxon>Pichiomycetes</taxon>
        <taxon>Pichiales</taxon>
        <taxon>Pichiaceae</taxon>
        <taxon>Pichia</taxon>
    </lineage>
</organism>